<dbReference type="PANTHER" id="PTHR30576:SF10">
    <property type="entry name" value="SLL5057 PROTEIN"/>
    <property type="match status" value="1"/>
</dbReference>
<gene>
    <name evidence="9" type="ORF">ACFPT7_23655</name>
</gene>
<dbReference type="EMBL" id="JBHSPH010000019">
    <property type="protein sequence ID" value="MFC5865322.1"/>
    <property type="molecule type" value="Genomic_DNA"/>
</dbReference>
<comment type="similarity">
    <text evidence="2">Belongs to the bacterial sugar transferase family.</text>
</comment>
<dbReference type="Pfam" id="PF02397">
    <property type="entry name" value="Bac_transf"/>
    <property type="match status" value="1"/>
</dbReference>
<evidence type="ECO:0000256" key="2">
    <source>
        <dbReference type="ARBA" id="ARBA00006464"/>
    </source>
</evidence>
<keyword evidence="6 7" id="KW-0472">Membrane</keyword>
<dbReference type="NCBIfam" id="TIGR03025">
    <property type="entry name" value="EPS_sugtrans"/>
    <property type="match status" value="1"/>
</dbReference>
<evidence type="ECO:0000256" key="7">
    <source>
        <dbReference type="SAM" id="Phobius"/>
    </source>
</evidence>
<keyword evidence="5 7" id="KW-1133">Transmembrane helix</keyword>
<evidence type="ECO:0000313" key="10">
    <source>
        <dbReference type="Proteomes" id="UP001596091"/>
    </source>
</evidence>
<keyword evidence="4 7" id="KW-0812">Transmembrane</keyword>
<evidence type="ECO:0000256" key="6">
    <source>
        <dbReference type="ARBA" id="ARBA00023136"/>
    </source>
</evidence>
<protein>
    <submittedName>
        <fullName evidence="9">Sugar transferase</fullName>
        <ecNumber evidence="9">2.7.8.-</ecNumber>
    </submittedName>
</protein>
<feature type="transmembrane region" description="Helical" evidence="7">
    <location>
        <begin position="48"/>
        <end position="67"/>
    </location>
</feature>
<comment type="caution">
    <text evidence="9">The sequence shown here is derived from an EMBL/GenBank/DDBJ whole genome shotgun (WGS) entry which is preliminary data.</text>
</comment>
<dbReference type="PANTHER" id="PTHR30576">
    <property type="entry name" value="COLANIC BIOSYNTHESIS UDP-GLUCOSE LIPID CARRIER TRANSFERASE"/>
    <property type="match status" value="1"/>
</dbReference>
<dbReference type="EC" id="2.7.8.-" evidence="9"/>
<keyword evidence="10" id="KW-1185">Reference proteome</keyword>
<comment type="subcellular location">
    <subcellularLocation>
        <location evidence="1">Membrane</location>
        <topology evidence="1">Multi-pass membrane protein</topology>
    </subcellularLocation>
</comment>
<evidence type="ECO:0000313" key="9">
    <source>
        <dbReference type="EMBL" id="MFC5865322.1"/>
    </source>
</evidence>
<evidence type="ECO:0000256" key="4">
    <source>
        <dbReference type="ARBA" id="ARBA00022692"/>
    </source>
</evidence>
<keyword evidence="3 9" id="KW-0808">Transferase</keyword>
<dbReference type="InterPro" id="IPR017475">
    <property type="entry name" value="EPS_sugar_tfrase"/>
</dbReference>
<dbReference type="RefSeq" id="WP_263342311.1">
    <property type="nucleotide sequence ID" value="NZ_JAGSYH010000011.1"/>
</dbReference>
<feature type="domain" description="Bacterial sugar transferase" evidence="8">
    <location>
        <begin position="303"/>
        <end position="491"/>
    </location>
</feature>
<dbReference type="Gene3D" id="3.40.50.720">
    <property type="entry name" value="NAD(P)-binding Rossmann-like Domain"/>
    <property type="match status" value="1"/>
</dbReference>
<sequence>MSNWTIDATSRAIASKTERPRLDWARLERHLHHVGTLQSSVYRIARNASPAAVLIAYWFFLHPGLMFQGPSWWYVPRVSVLETFMLGAVTLVSRIATGRSRSYGDGILHKEMASGFLAAFLCTLIIYPALLSRLDWQESLMVDCGFFLAASLLNLLILALACFIGWMSIDTIIPKRDVLIVGSGPSGQAAFEEMHDSPVYNVVGVLDDTFIGSGEMRERYLGGLDLLDALLKEHPVSVVYCSLPVKSMYEPIQQVIGVCEQFGVEVRHSAHLFQTKIAQLDRESVKNHSILRMVREDWTRYAKRAIDIAGAGTLLVMTAPIMLAAAIAIKLDSKGPIFFTQDRYGLHRRRFRIFKMRTMVVNAEVLQAQLEHRNEFPGPAFKIKADPRITCIGAFLRKTSIDELPQLWNVLLGDMSLVGPRPMSVRDVLRIEKSSHLRRFSVTPGITCIWQMSGRNNTDFENWVRLDLEYIDSWSLLLDLKILVGTVPAVLWGRGAM</sequence>
<organism evidence="9 10">
    <name type="scientific">Acidicapsa dinghuensis</name>
    <dbReference type="NCBI Taxonomy" id="2218256"/>
    <lineage>
        <taxon>Bacteria</taxon>
        <taxon>Pseudomonadati</taxon>
        <taxon>Acidobacteriota</taxon>
        <taxon>Terriglobia</taxon>
        <taxon>Terriglobales</taxon>
        <taxon>Acidobacteriaceae</taxon>
        <taxon>Acidicapsa</taxon>
    </lineage>
</organism>
<dbReference type="InterPro" id="IPR003362">
    <property type="entry name" value="Bact_transf"/>
</dbReference>
<dbReference type="Proteomes" id="UP001596091">
    <property type="component" value="Unassembled WGS sequence"/>
</dbReference>
<proteinExistence type="inferred from homology"/>
<feature type="transmembrane region" description="Helical" evidence="7">
    <location>
        <begin position="146"/>
        <end position="166"/>
    </location>
</feature>
<evidence type="ECO:0000256" key="5">
    <source>
        <dbReference type="ARBA" id="ARBA00022989"/>
    </source>
</evidence>
<evidence type="ECO:0000259" key="8">
    <source>
        <dbReference type="Pfam" id="PF02397"/>
    </source>
</evidence>
<feature type="transmembrane region" description="Helical" evidence="7">
    <location>
        <begin position="73"/>
        <end position="92"/>
    </location>
</feature>
<name>A0ABW1ENF1_9BACT</name>
<evidence type="ECO:0000256" key="1">
    <source>
        <dbReference type="ARBA" id="ARBA00004141"/>
    </source>
</evidence>
<evidence type="ECO:0000256" key="3">
    <source>
        <dbReference type="ARBA" id="ARBA00022679"/>
    </source>
</evidence>
<accession>A0ABW1ENF1</accession>
<feature type="transmembrane region" description="Helical" evidence="7">
    <location>
        <begin position="305"/>
        <end position="329"/>
    </location>
</feature>
<dbReference type="GO" id="GO:0016740">
    <property type="term" value="F:transferase activity"/>
    <property type="evidence" value="ECO:0007669"/>
    <property type="project" value="UniProtKB-KW"/>
</dbReference>
<reference evidence="10" key="1">
    <citation type="journal article" date="2019" name="Int. J. Syst. Evol. Microbiol.">
        <title>The Global Catalogue of Microorganisms (GCM) 10K type strain sequencing project: providing services to taxonomists for standard genome sequencing and annotation.</title>
        <authorList>
            <consortium name="The Broad Institute Genomics Platform"/>
            <consortium name="The Broad Institute Genome Sequencing Center for Infectious Disease"/>
            <person name="Wu L."/>
            <person name="Ma J."/>
        </authorList>
    </citation>
    <scope>NUCLEOTIDE SEQUENCE [LARGE SCALE GENOMIC DNA]</scope>
    <source>
        <strain evidence="10">JCM 4087</strain>
    </source>
</reference>
<feature type="transmembrane region" description="Helical" evidence="7">
    <location>
        <begin position="113"/>
        <end position="134"/>
    </location>
</feature>